<dbReference type="HOGENOM" id="CLU_2830463_0_0_1"/>
<dbReference type="InterPro" id="IPR048859">
    <property type="entry name" value="BTBD16_C"/>
</dbReference>
<sequence length="66" mass="7643">MRRDRLVRYNLTVQHLTSDSTWRNVTSGVIEQRFGLDQKSAKSQVLRVTDVITPIYVSFAIFFPPS</sequence>
<reference evidence="2" key="2">
    <citation type="journal article" date="2008" name="Genome Biol.">
        <title>Improved genome assembly and evidence-based global gene model set for the chordate Ciona intestinalis: new insight into intron and operon populations.</title>
        <authorList>
            <person name="Satou Y."/>
            <person name="Mineta K."/>
            <person name="Ogasawara M."/>
            <person name="Sasakura Y."/>
            <person name="Shoguchi E."/>
            <person name="Ueno K."/>
            <person name="Yamada L."/>
            <person name="Matsumoto J."/>
            <person name="Wasserscheid J."/>
            <person name="Dewar K."/>
            <person name="Wiley G.B."/>
            <person name="Macmil S.L."/>
            <person name="Roe B.A."/>
            <person name="Zeller R.W."/>
            <person name="Hastings K.E."/>
            <person name="Lemaire P."/>
            <person name="Lindquist E."/>
            <person name="Endo T."/>
            <person name="Hotta K."/>
            <person name="Inaba K."/>
        </authorList>
    </citation>
    <scope>NUCLEOTIDE SEQUENCE [LARGE SCALE GENOMIC DNA]</scope>
    <source>
        <strain evidence="2">wild type</strain>
    </source>
</reference>
<dbReference type="PANTHER" id="PTHR46843:SF1">
    <property type="entry name" value="BTB_POZ DOMAIN-CONTAINING PROTEIN 16"/>
    <property type="match status" value="1"/>
</dbReference>
<proteinExistence type="predicted"/>
<dbReference type="Proteomes" id="UP000008144">
    <property type="component" value="Chromosome 12"/>
</dbReference>
<name>H2XQW1_CIOIN</name>
<keyword evidence="3" id="KW-1185">Reference proteome</keyword>
<reference evidence="2" key="4">
    <citation type="submission" date="2025-09" db="UniProtKB">
        <authorList>
            <consortium name="Ensembl"/>
        </authorList>
    </citation>
    <scope>IDENTIFICATION</scope>
</reference>
<reference evidence="3" key="1">
    <citation type="journal article" date="2002" name="Science">
        <title>The draft genome of Ciona intestinalis: insights into chordate and vertebrate origins.</title>
        <authorList>
            <person name="Dehal P."/>
            <person name="Satou Y."/>
            <person name="Campbell R.K."/>
            <person name="Chapman J."/>
            <person name="Degnan B."/>
            <person name="De Tomaso A."/>
            <person name="Davidson B."/>
            <person name="Di Gregorio A."/>
            <person name="Gelpke M."/>
            <person name="Goodstein D.M."/>
            <person name="Harafuji N."/>
            <person name="Hastings K.E."/>
            <person name="Ho I."/>
            <person name="Hotta K."/>
            <person name="Huang W."/>
            <person name="Kawashima T."/>
            <person name="Lemaire P."/>
            <person name="Martinez D."/>
            <person name="Meinertzhagen I.A."/>
            <person name="Necula S."/>
            <person name="Nonaka M."/>
            <person name="Putnam N."/>
            <person name="Rash S."/>
            <person name="Saiga H."/>
            <person name="Satake M."/>
            <person name="Terry A."/>
            <person name="Yamada L."/>
            <person name="Wang H.G."/>
            <person name="Awazu S."/>
            <person name="Azumi K."/>
            <person name="Boore J."/>
            <person name="Branno M."/>
            <person name="Chin-Bow S."/>
            <person name="DeSantis R."/>
            <person name="Doyle S."/>
            <person name="Francino P."/>
            <person name="Keys D.N."/>
            <person name="Haga S."/>
            <person name="Hayashi H."/>
            <person name="Hino K."/>
            <person name="Imai K.S."/>
            <person name="Inaba K."/>
            <person name="Kano S."/>
            <person name="Kobayashi K."/>
            <person name="Kobayashi M."/>
            <person name="Lee B.I."/>
            <person name="Makabe K.W."/>
            <person name="Manohar C."/>
            <person name="Matassi G."/>
            <person name="Medina M."/>
            <person name="Mochizuki Y."/>
            <person name="Mount S."/>
            <person name="Morishita T."/>
            <person name="Miura S."/>
            <person name="Nakayama A."/>
            <person name="Nishizaka S."/>
            <person name="Nomoto H."/>
            <person name="Ohta F."/>
            <person name="Oishi K."/>
            <person name="Rigoutsos I."/>
            <person name="Sano M."/>
            <person name="Sasaki A."/>
            <person name="Sasakura Y."/>
            <person name="Shoguchi E."/>
            <person name="Shin-i T."/>
            <person name="Spagnuolo A."/>
            <person name="Stainier D."/>
            <person name="Suzuki M.M."/>
            <person name="Tassy O."/>
            <person name="Takatori N."/>
            <person name="Tokuoka M."/>
            <person name="Yagi K."/>
            <person name="Yoshizaki F."/>
            <person name="Wada S."/>
            <person name="Zhang C."/>
            <person name="Hyatt P.D."/>
            <person name="Larimer F."/>
            <person name="Detter C."/>
            <person name="Doggett N."/>
            <person name="Glavina T."/>
            <person name="Hawkins T."/>
            <person name="Richardson P."/>
            <person name="Lucas S."/>
            <person name="Kohara Y."/>
            <person name="Levine M."/>
            <person name="Satoh N."/>
            <person name="Rokhsar D.S."/>
        </authorList>
    </citation>
    <scope>NUCLEOTIDE SEQUENCE [LARGE SCALE GENOMIC DNA]</scope>
</reference>
<dbReference type="InterPro" id="IPR042833">
    <property type="entry name" value="BTBD16"/>
</dbReference>
<organism evidence="2 3">
    <name type="scientific">Ciona intestinalis</name>
    <name type="common">Transparent sea squirt</name>
    <name type="synonym">Ascidia intestinalis</name>
    <dbReference type="NCBI Taxonomy" id="7719"/>
    <lineage>
        <taxon>Eukaryota</taxon>
        <taxon>Metazoa</taxon>
        <taxon>Chordata</taxon>
        <taxon>Tunicata</taxon>
        <taxon>Ascidiacea</taxon>
        <taxon>Phlebobranchia</taxon>
        <taxon>Cionidae</taxon>
        <taxon>Ciona</taxon>
    </lineage>
</organism>
<evidence type="ECO:0000259" key="1">
    <source>
        <dbReference type="Pfam" id="PF21059"/>
    </source>
</evidence>
<feature type="domain" description="BTB/POZ" evidence="1">
    <location>
        <begin position="1"/>
        <end position="45"/>
    </location>
</feature>
<dbReference type="Ensembl" id="ENSCINT00000034941.1">
    <property type="protein sequence ID" value="ENSCINP00000032045.1"/>
    <property type="gene ID" value="ENSCING00000024424.1"/>
</dbReference>
<accession>H2XQW1</accession>
<dbReference type="InParanoid" id="H2XQW1"/>
<reference evidence="2" key="3">
    <citation type="submission" date="2025-08" db="UniProtKB">
        <authorList>
            <consortium name="Ensembl"/>
        </authorList>
    </citation>
    <scope>IDENTIFICATION</scope>
</reference>
<dbReference type="Pfam" id="PF21059">
    <property type="entry name" value="BTBD16_C"/>
    <property type="match status" value="1"/>
</dbReference>
<dbReference type="EMBL" id="EAAA01000977">
    <property type="status" value="NOT_ANNOTATED_CDS"/>
    <property type="molecule type" value="Genomic_DNA"/>
</dbReference>
<dbReference type="PANTHER" id="PTHR46843">
    <property type="entry name" value="BTB/POZ DOMAIN-CONTAINING PROTEIN 16"/>
    <property type="match status" value="1"/>
</dbReference>
<protein>
    <recommendedName>
        <fullName evidence="1">BTB/POZ domain-containing protein</fullName>
    </recommendedName>
</protein>
<evidence type="ECO:0000313" key="3">
    <source>
        <dbReference type="Proteomes" id="UP000008144"/>
    </source>
</evidence>
<evidence type="ECO:0000313" key="2">
    <source>
        <dbReference type="Ensembl" id="ENSCINP00000032045.1"/>
    </source>
</evidence>
<dbReference type="AlphaFoldDB" id="H2XQW1"/>